<dbReference type="EC" id="2.7.11.1" evidence="1"/>
<dbReference type="Pfam" id="PF05725">
    <property type="entry name" value="FNIP"/>
    <property type="match status" value="3"/>
</dbReference>
<dbReference type="GO" id="GO:0005524">
    <property type="term" value="F:ATP binding"/>
    <property type="evidence" value="ECO:0007669"/>
    <property type="project" value="UniProtKB-KW"/>
</dbReference>
<name>D3BLU8_HETP5</name>
<accession>D3BLU8</accession>
<protein>
    <recommendedName>
        <fullName evidence="1">non-specific serine/threonine protein kinase</fullName>
        <ecNumber evidence="1">2.7.11.1</ecNumber>
    </recommendedName>
</protein>
<dbReference type="Pfam" id="PF00069">
    <property type="entry name" value="Pkinase"/>
    <property type="match status" value="1"/>
</dbReference>
<keyword evidence="2" id="KW-0808">Transferase</keyword>
<dbReference type="RefSeq" id="XP_020429677.1">
    <property type="nucleotide sequence ID" value="XM_020582896.1"/>
</dbReference>
<evidence type="ECO:0000256" key="5">
    <source>
        <dbReference type="ARBA" id="ARBA00022840"/>
    </source>
</evidence>
<dbReference type="SUPFAM" id="SSF56112">
    <property type="entry name" value="Protein kinase-like (PK-like)"/>
    <property type="match status" value="1"/>
</dbReference>
<dbReference type="Proteomes" id="UP000001396">
    <property type="component" value="Unassembled WGS sequence"/>
</dbReference>
<evidence type="ECO:0000313" key="9">
    <source>
        <dbReference type="Proteomes" id="UP000001396"/>
    </source>
</evidence>
<feature type="domain" description="Protein kinase" evidence="7">
    <location>
        <begin position="116"/>
        <end position="405"/>
    </location>
</feature>
<evidence type="ECO:0000256" key="4">
    <source>
        <dbReference type="ARBA" id="ARBA00022777"/>
    </source>
</evidence>
<keyword evidence="4" id="KW-0418">Kinase</keyword>
<dbReference type="PANTHER" id="PTHR43671">
    <property type="entry name" value="SERINE/THREONINE-PROTEIN KINASE NEK"/>
    <property type="match status" value="1"/>
</dbReference>
<dbReference type="InterPro" id="IPR050660">
    <property type="entry name" value="NEK_Ser/Thr_kinase"/>
</dbReference>
<dbReference type="PROSITE" id="PS00108">
    <property type="entry name" value="PROTEIN_KINASE_ST"/>
    <property type="match status" value="1"/>
</dbReference>
<dbReference type="InterPro" id="IPR011009">
    <property type="entry name" value="Kinase-like_dom_sf"/>
</dbReference>
<dbReference type="AlphaFoldDB" id="D3BLU8"/>
<dbReference type="Gene3D" id="1.10.510.10">
    <property type="entry name" value="Transferase(Phosphotransferase) domain 1"/>
    <property type="match status" value="1"/>
</dbReference>
<dbReference type="InterPro" id="IPR008615">
    <property type="entry name" value="FNIP"/>
</dbReference>
<evidence type="ECO:0000256" key="3">
    <source>
        <dbReference type="ARBA" id="ARBA00022741"/>
    </source>
</evidence>
<keyword evidence="5" id="KW-0067">ATP-binding</keyword>
<dbReference type="SMART" id="SM00220">
    <property type="entry name" value="S_TKc"/>
    <property type="match status" value="1"/>
</dbReference>
<evidence type="ECO:0000313" key="8">
    <source>
        <dbReference type="EMBL" id="EFA77549.1"/>
    </source>
</evidence>
<dbReference type="Gene3D" id="3.30.200.20">
    <property type="entry name" value="Phosphorylase Kinase, domain 1"/>
    <property type="match status" value="1"/>
</dbReference>
<dbReference type="InParanoid" id="D3BLU8"/>
<organism evidence="8 9">
    <name type="scientific">Heterostelium pallidum (strain ATCC 26659 / Pp 5 / PN500)</name>
    <name type="common">Cellular slime mold</name>
    <name type="synonym">Polysphondylium pallidum</name>
    <dbReference type="NCBI Taxonomy" id="670386"/>
    <lineage>
        <taxon>Eukaryota</taxon>
        <taxon>Amoebozoa</taxon>
        <taxon>Evosea</taxon>
        <taxon>Eumycetozoa</taxon>
        <taxon>Dictyostelia</taxon>
        <taxon>Acytosteliales</taxon>
        <taxon>Acytosteliaceae</taxon>
        <taxon>Heterostelium</taxon>
    </lineage>
</organism>
<dbReference type="EMBL" id="ADBJ01000042">
    <property type="protein sequence ID" value="EFA77549.1"/>
    <property type="molecule type" value="Genomic_DNA"/>
</dbReference>
<keyword evidence="3" id="KW-0547">Nucleotide-binding</keyword>
<dbReference type="InterPro" id="IPR000719">
    <property type="entry name" value="Prot_kinase_dom"/>
</dbReference>
<dbReference type="PROSITE" id="PS50011">
    <property type="entry name" value="PROTEIN_KINASE_DOM"/>
    <property type="match status" value="1"/>
</dbReference>
<evidence type="ECO:0000256" key="6">
    <source>
        <dbReference type="ARBA" id="ARBA00025754"/>
    </source>
</evidence>
<dbReference type="GO" id="GO:0004674">
    <property type="term" value="F:protein serine/threonine kinase activity"/>
    <property type="evidence" value="ECO:0007669"/>
    <property type="project" value="UniProtKB-EC"/>
</dbReference>
<proteinExistence type="inferred from homology"/>
<keyword evidence="9" id="KW-1185">Reference proteome</keyword>
<dbReference type="STRING" id="670386.D3BLU8"/>
<gene>
    <name evidence="8" type="ORF">PPL_12152</name>
</gene>
<sequence length="625" mass="72601">MNTNNIEESDKLLENTLTFTDFYPFDNLIILLKNLLKENDNEHRNIILMRNIDIMNNRIVIPDKVDTQYQLIIISQSYLSLYTKLLNKSQSYTINIKECKFKQDYFQLSQISKRYRSISRFTNSNAINDVYLVCGIDKRLVRSFFNINYKDNQKSYERAENEIKSMKLLKGNKRFVQLVDYHHDKDNQIFHIITEYCDGGDLSQKYEHLTDLNLIFKESDIIKYISQLFNILLELDKHGIVHCDIKPSNIFIGYDGTLKLGDFGCCKFIDQSTIIEHQDSKVFFEPPVVITSVPNSKEISDPSIFDMNSNTLINATRGTKGYISPEAMNRQYAQSCDIFSIGSTILKLLCCHPDDRKNHQLFQTNGEIKISECRYSKKLIDLVHQLLDQSPKNRESLNQLLNQYIETITNQHLITFNLNTTFKNTSVIINEIEFGDEFNQPLESNSLPPNLTSLSFGYSFNQILSVGVLPESLQSLEFGIEFNQILSVGVLPKSLKSLVFGDKFNQILSVGVLPKSLESLRFGREFNQILSVGVLPQSLKSLVFGVKFNQILSVENTLLFVLYQRLSTTENEIKEHFEKLHQYLIREELKLQRDIINDKHTITNQIDNNIMNLKYLQNKMFRKQY</sequence>
<dbReference type="InterPro" id="IPR008271">
    <property type="entry name" value="Ser/Thr_kinase_AS"/>
</dbReference>
<evidence type="ECO:0000256" key="1">
    <source>
        <dbReference type="ARBA" id="ARBA00012513"/>
    </source>
</evidence>
<comment type="similarity">
    <text evidence="6">Belongs to the protein kinase superfamily. STE Ser/Thr protein kinase family.</text>
</comment>
<reference evidence="8 9" key="1">
    <citation type="journal article" date="2011" name="Genome Res.">
        <title>Phylogeny-wide analysis of social amoeba genomes highlights ancient origins for complex intercellular communication.</title>
        <authorList>
            <person name="Heidel A.J."/>
            <person name="Lawal H.M."/>
            <person name="Felder M."/>
            <person name="Schilde C."/>
            <person name="Helps N.R."/>
            <person name="Tunggal B."/>
            <person name="Rivero F."/>
            <person name="John U."/>
            <person name="Schleicher M."/>
            <person name="Eichinger L."/>
            <person name="Platzer M."/>
            <person name="Noegel A.A."/>
            <person name="Schaap P."/>
            <person name="Gloeckner G."/>
        </authorList>
    </citation>
    <scope>NUCLEOTIDE SEQUENCE [LARGE SCALE GENOMIC DNA]</scope>
    <source>
        <strain evidence="9">ATCC 26659 / Pp 5 / PN500</strain>
    </source>
</reference>
<dbReference type="PANTHER" id="PTHR43671:SF13">
    <property type="entry name" value="SERINE_THREONINE-PROTEIN KINASE NEK2"/>
    <property type="match status" value="1"/>
</dbReference>
<dbReference type="GeneID" id="31367619"/>
<evidence type="ECO:0000256" key="2">
    <source>
        <dbReference type="ARBA" id="ARBA00022679"/>
    </source>
</evidence>
<evidence type="ECO:0000259" key="7">
    <source>
        <dbReference type="PROSITE" id="PS50011"/>
    </source>
</evidence>
<comment type="caution">
    <text evidence="8">The sequence shown here is derived from an EMBL/GenBank/DDBJ whole genome shotgun (WGS) entry which is preliminary data.</text>
</comment>